<keyword evidence="4" id="KW-1134">Transmembrane beta strand</keyword>
<gene>
    <name evidence="9" type="ORF">C7K55_12720</name>
</gene>
<dbReference type="EMBL" id="PXXO01000020">
    <property type="protein sequence ID" value="PSJ03577.1"/>
    <property type="molecule type" value="Genomic_DNA"/>
</dbReference>
<dbReference type="InterPro" id="IPR003423">
    <property type="entry name" value="OMP_efflux"/>
</dbReference>
<keyword evidence="6" id="KW-0472">Membrane</keyword>
<evidence type="ECO:0000256" key="1">
    <source>
        <dbReference type="ARBA" id="ARBA00004442"/>
    </source>
</evidence>
<keyword evidence="5" id="KW-0812">Transmembrane</keyword>
<comment type="similarity">
    <text evidence="2">Belongs to the outer membrane factor (OMF) (TC 1.B.17) family.</text>
</comment>
<comment type="caution">
    <text evidence="9">The sequence shown here is derived from an EMBL/GenBank/DDBJ whole genome shotgun (WGS) entry which is preliminary data.</text>
</comment>
<dbReference type="Proteomes" id="UP000243002">
    <property type="component" value="Unassembled WGS sequence"/>
</dbReference>
<dbReference type="GO" id="GO:1990281">
    <property type="term" value="C:efflux pump complex"/>
    <property type="evidence" value="ECO:0007669"/>
    <property type="project" value="TreeGrafter"/>
</dbReference>
<evidence type="ECO:0000256" key="7">
    <source>
        <dbReference type="ARBA" id="ARBA00023237"/>
    </source>
</evidence>
<evidence type="ECO:0000256" key="8">
    <source>
        <dbReference type="SAM" id="MobiDB-lite"/>
    </source>
</evidence>
<evidence type="ECO:0000313" key="9">
    <source>
        <dbReference type="EMBL" id="PSJ03577.1"/>
    </source>
</evidence>
<protein>
    <submittedName>
        <fullName evidence="9">TolC family protein</fullName>
    </submittedName>
</protein>
<evidence type="ECO:0000256" key="5">
    <source>
        <dbReference type="ARBA" id="ARBA00022692"/>
    </source>
</evidence>
<reference evidence="9 10" key="1">
    <citation type="journal article" date="2018" name="Environ. Microbiol.">
        <title>Ecological and genomic features of two widespread freshwater picocyanobacteria.</title>
        <authorList>
            <person name="Cabello-Yeves P.J."/>
            <person name="Picazo A."/>
            <person name="Camacho A."/>
            <person name="Callieri C."/>
            <person name="Rosselli R."/>
            <person name="Roda-Garcia J.J."/>
            <person name="Coutinho F.H."/>
            <person name="Rodriguez-Valera F."/>
        </authorList>
    </citation>
    <scope>NUCLEOTIDE SEQUENCE [LARGE SCALE GENOMIC DNA]</scope>
    <source>
        <strain evidence="9 10">Tous</strain>
    </source>
</reference>
<dbReference type="InterPro" id="IPR051906">
    <property type="entry name" value="TolC-like"/>
</dbReference>
<dbReference type="PANTHER" id="PTHR30026">
    <property type="entry name" value="OUTER MEMBRANE PROTEIN TOLC"/>
    <property type="match status" value="1"/>
</dbReference>
<evidence type="ECO:0000256" key="6">
    <source>
        <dbReference type="ARBA" id="ARBA00023136"/>
    </source>
</evidence>
<evidence type="ECO:0000256" key="3">
    <source>
        <dbReference type="ARBA" id="ARBA00022448"/>
    </source>
</evidence>
<dbReference type="OrthoDB" id="501974at2"/>
<dbReference type="Pfam" id="PF02321">
    <property type="entry name" value="OEP"/>
    <property type="match status" value="2"/>
</dbReference>
<organism evidence="9 10">
    <name type="scientific">Cyanobium usitatum str. Tous</name>
    <dbReference type="NCBI Taxonomy" id="2116684"/>
    <lineage>
        <taxon>Bacteria</taxon>
        <taxon>Bacillati</taxon>
        <taxon>Cyanobacteriota</taxon>
        <taxon>Cyanophyceae</taxon>
        <taxon>Synechococcales</taxon>
        <taxon>Prochlorococcaceae</taxon>
        <taxon>Cyanobium</taxon>
    </lineage>
</organism>
<dbReference type="RefSeq" id="WP_106633106.1">
    <property type="nucleotide sequence ID" value="NZ_PXXO01000020.1"/>
</dbReference>
<evidence type="ECO:0000256" key="2">
    <source>
        <dbReference type="ARBA" id="ARBA00007613"/>
    </source>
</evidence>
<dbReference type="SUPFAM" id="SSF56954">
    <property type="entry name" value="Outer membrane efflux proteins (OEP)"/>
    <property type="match status" value="1"/>
</dbReference>
<keyword evidence="7" id="KW-0998">Cell outer membrane</keyword>
<dbReference type="PANTHER" id="PTHR30026:SF21">
    <property type="entry name" value="SLR1270 PROTEIN"/>
    <property type="match status" value="1"/>
</dbReference>
<dbReference type="GO" id="GO:0009279">
    <property type="term" value="C:cell outer membrane"/>
    <property type="evidence" value="ECO:0007669"/>
    <property type="project" value="UniProtKB-SubCell"/>
</dbReference>
<name>A0A2P7MQW0_9CYAN</name>
<accession>A0A2P7MQW0</accession>
<keyword evidence="3" id="KW-0813">Transport</keyword>
<feature type="region of interest" description="Disordered" evidence="8">
    <location>
        <begin position="1"/>
        <end position="34"/>
    </location>
</feature>
<keyword evidence="10" id="KW-1185">Reference proteome</keyword>
<dbReference type="GO" id="GO:0015288">
    <property type="term" value="F:porin activity"/>
    <property type="evidence" value="ECO:0007669"/>
    <property type="project" value="TreeGrafter"/>
</dbReference>
<evidence type="ECO:0000256" key="4">
    <source>
        <dbReference type="ARBA" id="ARBA00022452"/>
    </source>
</evidence>
<evidence type="ECO:0000313" key="10">
    <source>
        <dbReference type="Proteomes" id="UP000243002"/>
    </source>
</evidence>
<dbReference type="AlphaFoldDB" id="A0A2P7MQW0"/>
<dbReference type="Gene3D" id="1.20.1600.10">
    <property type="entry name" value="Outer membrane efflux proteins (OEP)"/>
    <property type="match status" value="1"/>
</dbReference>
<proteinExistence type="inferred from homology"/>
<comment type="subcellular location">
    <subcellularLocation>
        <location evidence="1">Cell outer membrane</location>
    </subcellularLocation>
</comment>
<dbReference type="GO" id="GO:0015562">
    <property type="term" value="F:efflux transmembrane transporter activity"/>
    <property type="evidence" value="ECO:0007669"/>
    <property type="project" value="InterPro"/>
</dbReference>
<sequence>MPPSLPLAPEALRGDSTTKLRGYRPRLNPTLVTPASTKLAPGLENLPAPASLTLPVKPEQVRITELRPLGLVEVENLAEVNNPNLKAIASQVDQAQSNLRAQISQWYPNLNLEANSLPTFTTGQARSNAFSGAALTDRWDLGAALTAQWSLINPQRVPTIAAARDQFERAKFQYVIALRDLRLQTASAYFDLQQSDDQVRIGQESVRASIVSLRDSKARFQAGVATKLEVLEAETQLSRDQQLLTNSLAAQAIARRTLAALLDLPQNVTPTAKDPARVFGIWQPSLQESIVAAYTFREELDQALLDISIANSQANAALGEVQPFLNIVAAFSGNVFDGQDPVIVAQAGVDGSNYDTAIGVNLSWRIFDGGAAAAQSRQNKQLAQENTFRFAQRRDGIRQEVEASFYELEKNNRNIVTTSREVISARESLRLARLRFQAGVTTQREVVDNQRDLTQAEVRYSNSITDYNKRLAELRRRTGLDQVAGCTPQSLPAVKPAGASDVPVEPTPLIPACQAAAQGAV</sequence>